<feature type="transmembrane region" description="Helical" evidence="6">
    <location>
        <begin position="41"/>
        <end position="65"/>
    </location>
</feature>
<feature type="transmembrane region" description="Helical" evidence="6">
    <location>
        <begin position="140"/>
        <end position="158"/>
    </location>
</feature>
<dbReference type="Pfam" id="PF00892">
    <property type="entry name" value="EamA"/>
    <property type="match status" value="1"/>
</dbReference>
<gene>
    <name evidence="9" type="primary">LOC120257181</name>
</gene>
<evidence type="ECO:0000256" key="5">
    <source>
        <dbReference type="ARBA" id="ARBA00023136"/>
    </source>
</evidence>
<organism evidence="8 9">
    <name type="scientific">Dioscorea cayennensis subsp. rotundata</name>
    <name type="common">White Guinea yam</name>
    <name type="synonym">Dioscorea rotundata</name>
    <dbReference type="NCBI Taxonomy" id="55577"/>
    <lineage>
        <taxon>Eukaryota</taxon>
        <taxon>Viridiplantae</taxon>
        <taxon>Streptophyta</taxon>
        <taxon>Embryophyta</taxon>
        <taxon>Tracheophyta</taxon>
        <taxon>Spermatophyta</taxon>
        <taxon>Magnoliopsida</taxon>
        <taxon>Liliopsida</taxon>
        <taxon>Dioscoreales</taxon>
        <taxon>Dioscoreaceae</taxon>
        <taxon>Dioscorea</taxon>
    </lineage>
</organism>
<dbReference type="GO" id="GO:0022857">
    <property type="term" value="F:transmembrane transporter activity"/>
    <property type="evidence" value="ECO:0007669"/>
    <property type="project" value="InterPro"/>
</dbReference>
<dbReference type="InterPro" id="IPR000620">
    <property type="entry name" value="EamA_dom"/>
</dbReference>
<evidence type="ECO:0000256" key="6">
    <source>
        <dbReference type="RuleBase" id="RU363077"/>
    </source>
</evidence>
<keyword evidence="5 6" id="KW-0472">Membrane</keyword>
<feature type="transmembrane region" description="Helical" evidence="6">
    <location>
        <begin position="14"/>
        <end position="35"/>
    </location>
</feature>
<dbReference type="PANTHER" id="PTHR31218">
    <property type="entry name" value="WAT1-RELATED PROTEIN"/>
    <property type="match status" value="1"/>
</dbReference>
<evidence type="ECO:0000313" key="8">
    <source>
        <dbReference type="Proteomes" id="UP001515500"/>
    </source>
</evidence>
<feature type="transmembrane region" description="Helical" evidence="6">
    <location>
        <begin position="77"/>
        <end position="98"/>
    </location>
</feature>
<evidence type="ECO:0000256" key="4">
    <source>
        <dbReference type="ARBA" id="ARBA00022989"/>
    </source>
</evidence>
<keyword evidence="3 6" id="KW-0812">Transmembrane</keyword>
<evidence type="ECO:0000256" key="1">
    <source>
        <dbReference type="ARBA" id="ARBA00004141"/>
    </source>
</evidence>
<dbReference type="AlphaFoldDB" id="A0AB40B1R8"/>
<feature type="transmembrane region" description="Helical" evidence="6">
    <location>
        <begin position="277"/>
        <end position="302"/>
    </location>
</feature>
<proteinExistence type="inferred from homology"/>
<keyword evidence="4 6" id="KW-1133">Transmembrane helix</keyword>
<feature type="transmembrane region" description="Helical" evidence="6">
    <location>
        <begin position="110"/>
        <end position="128"/>
    </location>
</feature>
<feature type="transmembrane region" description="Helical" evidence="6">
    <location>
        <begin position="178"/>
        <end position="200"/>
    </location>
</feature>
<sequence length="354" mass="38476">MANVKEVMESCKPYLIMTFTLLLLAIYMALLQVVLDPSRGIDAIVLFVYESTVSAVVLSSLAFIVERGRRPKLSFTVVLWALLIGCLQVPLGQLMMMASLRYVTAKFQSVALNTTPVVVFVVAVVCRRENFRSLSVNGQAKLWGVLISATGALVMVIASSKESESSAESNGSLSENGLWILGCLMNGLAVLATTSGTFLVEKVSMTYPAILTLTAMINVFGTALTAIAAVFMERKPSTWKITWSPNLQLITIFYGGIAVTGGTFWANIWCVHKKGPVFTMAFSPLLIVFSFLLEAIITGSIFHLGSNLTGALLVVGGLYLLLWAKSKDEKKFRSITREQGALQDKSNIEPLLPN</sequence>
<feature type="transmembrane region" description="Helical" evidence="6">
    <location>
        <begin position="207"/>
        <end position="232"/>
    </location>
</feature>
<name>A0AB40B1R8_DIOCR</name>
<dbReference type="Proteomes" id="UP001515500">
    <property type="component" value="Unplaced"/>
</dbReference>
<evidence type="ECO:0000256" key="3">
    <source>
        <dbReference type="ARBA" id="ARBA00022692"/>
    </source>
</evidence>
<dbReference type="InterPro" id="IPR030184">
    <property type="entry name" value="WAT1-related"/>
</dbReference>
<dbReference type="GeneID" id="120257181"/>
<comment type="subcellular location">
    <subcellularLocation>
        <location evidence="1 6">Membrane</location>
        <topology evidence="1 6">Multi-pass membrane protein</topology>
    </subcellularLocation>
</comment>
<keyword evidence="8" id="KW-1185">Reference proteome</keyword>
<feature type="domain" description="EamA" evidence="7">
    <location>
        <begin position="20"/>
        <end position="154"/>
    </location>
</feature>
<dbReference type="GO" id="GO:0016020">
    <property type="term" value="C:membrane"/>
    <property type="evidence" value="ECO:0007669"/>
    <property type="project" value="UniProtKB-SubCell"/>
</dbReference>
<evidence type="ECO:0000259" key="7">
    <source>
        <dbReference type="Pfam" id="PF00892"/>
    </source>
</evidence>
<reference evidence="9" key="1">
    <citation type="submission" date="2025-08" db="UniProtKB">
        <authorList>
            <consortium name="RefSeq"/>
        </authorList>
    </citation>
    <scope>IDENTIFICATION</scope>
</reference>
<feature type="transmembrane region" description="Helical" evidence="6">
    <location>
        <begin position="252"/>
        <end position="270"/>
    </location>
</feature>
<evidence type="ECO:0000313" key="9">
    <source>
        <dbReference type="RefSeq" id="XP_039120693.1"/>
    </source>
</evidence>
<protein>
    <recommendedName>
        <fullName evidence="6">WAT1-related protein</fullName>
    </recommendedName>
</protein>
<dbReference type="RefSeq" id="XP_039120693.1">
    <property type="nucleotide sequence ID" value="XM_039264759.1"/>
</dbReference>
<accession>A0AB40B1R8</accession>
<feature type="transmembrane region" description="Helical" evidence="6">
    <location>
        <begin position="308"/>
        <end position="324"/>
    </location>
</feature>
<evidence type="ECO:0000256" key="2">
    <source>
        <dbReference type="ARBA" id="ARBA00007635"/>
    </source>
</evidence>
<comment type="similarity">
    <text evidence="2 6">Belongs to the drug/metabolite transporter (DMT) superfamily. Plant drug/metabolite exporter (P-DME) (TC 2.A.7.4) family.</text>
</comment>